<dbReference type="GO" id="GO:0015297">
    <property type="term" value="F:antiporter activity"/>
    <property type="evidence" value="ECO:0007669"/>
    <property type="project" value="UniProtKB-KW"/>
</dbReference>
<feature type="domain" description="Na+/H+ antiporter NhaC-like C-terminal" evidence="10">
    <location>
        <begin position="6"/>
        <end position="209"/>
    </location>
</feature>
<feature type="transmembrane region" description="Helical" evidence="9">
    <location>
        <begin position="71"/>
        <end position="92"/>
    </location>
</feature>
<evidence type="ECO:0000256" key="4">
    <source>
        <dbReference type="ARBA" id="ARBA00022475"/>
    </source>
</evidence>
<keyword evidence="12" id="KW-1185">Reference proteome</keyword>
<accession>J9QT21</accession>
<evidence type="ECO:0000256" key="9">
    <source>
        <dbReference type="SAM" id="Phobius"/>
    </source>
</evidence>
<dbReference type="PATRIC" id="fig|1228997.3.peg.639"/>
<feature type="transmembrane region" description="Helical" evidence="9">
    <location>
        <begin position="194"/>
        <end position="215"/>
    </location>
</feature>
<keyword evidence="2" id="KW-0813">Transport</keyword>
<reference evidence="11 12" key="1">
    <citation type="submission" date="2012-09" db="EMBL/GenBank/DDBJ databases">
        <title>Riemerella anatipestifer vaccine strains.</title>
        <authorList>
            <person name="Chun C.A."/>
            <person name="Shu W.M."/>
            <person name="Kang Z.D."/>
            <person name="Jia W.X."/>
        </authorList>
    </citation>
    <scope>NUCLEOTIDE SEQUENCE [LARGE SCALE GENOMIC DNA]</scope>
    <source>
        <strain evidence="11 12">RA-CH-1</strain>
    </source>
</reference>
<sequence length="435" mass="46757">MEMKKTSVISVVPLLVFVFTFIGSGIYFNDFYALPSPIAVMAGIVVAFILFKESFNEKIDTFLNGCGDHKILNMCIIYLLAGAFAVVSKSIGSVDIIVDFGVSLISSSYIPLGIFIIAAFISISSGTSVGTIVTLGSVVVGFADKGIDINLLGAALLGGAMLGDNLSVISDTTIAATQSLDCEMKDKLRTNLKIAIPAAIITCVLYVILANVISTPTELNTTTSVETRQLFLTLPYLLVIILSLAGINVFLVLLLGIVFSSSLGFFILDFGVLEISKKVYEGFTSMQEIFILSLFTGGLAALVEKAGGMEFLLNRIKNIISGRKSALLGVGTLVSLVDMATANNTIAIIISGKIAKNISTHYKIAPRFMASVLDIFSCVIQGLLPYGAQILIIIGLSNNRIDYFNLVSYTFYPILLLLCVLLWIFFSKETKKEQA</sequence>
<keyword evidence="5 9" id="KW-0812">Transmembrane</keyword>
<keyword evidence="7 9" id="KW-0472">Membrane</keyword>
<name>J9QT21_RIEAN</name>
<dbReference type="Proteomes" id="UP000006276">
    <property type="component" value="Chromosome"/>
</dbReference>
<gene>
    <name evidence="11" type="ORF">B739_0642</name>
</gene>
<protein>
    <submittedName>
        <fullName evidence="11">Na+/H+ antiporter</fullName>
    </submittedName>
</protein>
<feature type="transmembrane region" description="Helical" evidence="9">
    <location>
        <begin position="406"/>
        <end position="426"/>
    </location>
</feature>
<feature type="transmembrane region" description="Helical" evidence="9">
    <location>
        <begin position="34"/>
        <end position="51"/>
    </location>
</feature>
<keyword evidence="4" id="KW-1003">Cell membrane</keyword>
<evidence type="ECO:0000256" key="5">
    <source>
        <dbReference type="ARBA" id="ARBA00022692"/>
    </source>
</evidence>
<dbReference type="Pfam" id="PF03553">
    <property type="entry name" value="Na_H_antiporter"/>
    <property type="match status" value="2"/>
</dbReference>
<dbReference type="InterPro" id="IPR052180">
    <property type="entry name" value="NhaC_Na-H+_Antiporter"/>
</dbReference>
<feature type="transmembrane region" description="Helical" evidence="9">
    <location>
        <begin position="327"/>
        <end position="350"/>
    </location>
</feature>
<evidence type="ECO:0000256" key="3">
    <source>
        <dbReference type="ARBA" id="ARBA00022449"/>
    </source>
</evidence>
<dbReference type="PANTHER" id="PTHR33451:SF4">
    <property type="entry name" value="NA+_H+ ANTIPORTER"/>
    <property type="match status" value="1"/>
</dbReference>
<dbReference type="STRING" id="34085.AB406_1128"/>
<feature type="transmembrane region" description="Helical" evidence="9">
    <location>
        <begin position="7"/>
        <end position="28"/>
    </location>
</feature>
<comment type="similarity">
    <text evidence="8">Belongs to the NhaC Na(+)/H(+) (TC 2.A.35) antiporter family.</text>
</comment>
<comment type="subcellular location">
    <subcellularLocation>
        <location evidence="1">Cell membrane</location>
        <topology evidence="1">Multi-pass membrane protein</topology>
    </subcellularLocation>
</comment>
<feature type="transmembrane region" description="Helical" evidence="9">
    <location>
        <begin position="289"/>
        <end position="307"/>
    </location>
</feature>
<dbReference type="InterPro" id="IPR018461">
    <property type="entry name" value="Na/H_Antiport_NhaC-like_C"/>
</dbReference>
<evidence type="ECO:0000256" key="8">
    <source>
        <dbReference type="ARBA" id="ARBA00038435"/>
    </source>
</evidence>
<evidence type="ECO:0000256" key="1">
    <source>
        <dbReference type="ARBA" id="ARBA00004651"/>
    </source>
</evidence>
<evidence type="ECO:0000256" key="7">
    <source>
        <dbReference type="ARBA" id="ARBA00023136"/>
    </source>
</evidence>
<feature type="domain" description="Na+/H+ antiporter NhaC-like C-terminal" evidence="10">
    <location>
        <begin position="233"/>
        <end position="424"/>
    </location>
</feature>
<dbReference type="KEGG" id="rag:B739_0642"/>
<dbReference type="PANTHER" id="PTHR33451">
    <property type="entry name" value="MALATE-2H(+)/NA(+)-LACTATE ANTIPORTER"/>
    <property type="match status" value="1"/>
</dbReference>
<evidence type="ECO:0000256" key="2">
    <source>
        <dbReference type="ARBA" id="ARBA00022448"/>
    </source>
</evidence>
<feature type="transmembrane region" description="Helical" evidence="9">
    <location>
        <begin position="235"/>
        <end position="268"/>
    </location>
</feature>
<dbReference type="HOGENOM" id="CLU_043525_0_0_10"/>
<keyword evidence="3" id="KW-0050">Antiport</keyword>
<keyword evidence="6 9" id="KW-1133">Transmembrane helix</keyword>
<dbReference type="EMBL" id="CP003787">
    <property type="protein sequence ID" value="AFR35246.1"/>
    <property type="molecule type" value="Genomic_DNA"/>
</dbReference>
<evidence type="ECO:0000256" key="6">
    <source>
        <dbReference type="ARBA" id="ARBA00022989"/>
    </source>
</evidence>
<dbReference type="GO" id="GO:0005886">
    <property type="term" value="C:plasma membrane"/>
    <property type="evidence" value="ECO:0007669"/>
    <property type="project" value="UniProtKB-SubCell"/>
</dbReference>
<evidence type="ECO:0000313" key="12">
    <source>
        <dbReference type="Proteomes" id="UP000006276"/>
    </source>
</evidence>
<dbReference type="AlphaFoldDB" id="J9QT21"/>
<evidence type="ECO:0000313" key="11">
    <source>
        <dbReference type="EMBL" id="AFR35246.1"/>
    </source>
</evidence>
<organism evidence="11 12">
    <name type="scientific">Riemerella anatipestifer RA-CH-1</name>
    <dbReference type="NCBI Taxonomy" id="1228997"/>
    <lineage>
        <taxon>Bacteria</taxon>
        <taxon>Pseudomonadati</taxon>
        <taxon>Bacteroidota</taxon>
        <taxon>Flavobacteriia</taxon>
        <taxon>Flavobacteriales</taxon>
        <taxon>Weeksellaceae</taxon>
        <taxon>Riemerella</taxon>
    </lineage>
</organism>
<feature type="transmembrane region" description="Helical" evidence="9">
    <location>
        <begin position="112"/>
        <end position="142"/>
    </location>
</feature>
<feature type="transmembrane region" description="Helical" evidence="9">
    <location>
        <begin position="371"/>
        <end position="394"/>
    </location>
</feature>
<proteinExistence type="inferred from homology"/>
<evidence type="ECO:0000259" key="10">
    <source>
        <dbReference type="Pfam" id="PF03553"/>
    </source>
</evidence>